<feature type="region of interest" description="Disordered" evidence="2">
    <location>
        <begin position="34"/>
        <end position="90"/>
    </location>
</feature>
<dbReference type="CDD" id="cd05829">
    <property type="entry name" value="Sortase_F"/>
    <property type="match status" value="1"/>
</dbReference>
<dbReference type="InterPro" id="IPR023365">
    <property type="entry name" value="Sortase_dom-sf"/>
</dbReference>
<evidence type="ECO:0000256" key="3">
    <source>
        <dbReference type="SAM" id="SignalP"/>
    </source>
</evidence>
<proteinExistence type="predicted"/>
<evidence type="ECO:0000256" key="2">
    <source>
        <dbReference type="SAM" id="MobiDB-lite"/>
    </source>
</evidence>
<protein>
    <recommendedName>
        <fullName evidence="6">Class F sortase</fullName>
    </recommendedName>
</protein>
<keyword evidence="5" id="KW-1185">Reference proteome</keyword>
<keyword evidence="1" id="KW-0378">Hydrolase</keyword>
<feature type="signal peptide" evidence="3">
    <location>
        <begin position="1"/>
        <end position="33"/>
    </location>
</feature>
<organism evidence="4 5">
    <name type="scientific">Actinocatenispora comari</name>
    <dbReference type="NCBI Taxonomy" id="2807577"/>
    <lineage>
        <taxon>Bacteria</taxon>
        <taxon>Bacillati</taxon>
        <taxon>Actinomycetota</taxon>
        <taxon>Actinomycetes</taxon>
        <taxon>Micromonosporales</taxon>
        <taxon>Micromonosporaceae</taxon>
        <taxon>Actinocatenispora</taxon>
    </lineage>
</organism>
<evidence type="ECO:0000256" key="1">
    <source>
        <dbReference type="ARBA" id="ARBA00022801"/>
    </source>
</evidence>
<dbReference type="GO" id="GO:0016787">
    <property type="term" value="F:hydrolase activity"/>
    <property type="evidence" value="ECO:0007669"/>
    <property type="project" value="UniProtKB-KW"/>
</dbReference>
<dbReference type="InterPro" id="IPR005754">
    <property type="entry name" value="Sortase"/>
</dbReference>
<sequence length="239" mass="24940">MALRASTGRRLRRVALASAVVLAFGGGSAIALAATEQSRPPRPPAAGTTPAVARSRAGAGPPAAADTTSPAPRSPSVAPTPVSYPASTPTHLGIRKIGVDAPLRQVGRDAHGAIGVPQPGPHYDDPAWYRYSPTPGQIGPAVIVGHIDSASDGPSVFFRLGALRRGDTISVRRADGRRVTFGVDRVAEYPKDRFPTATVYGATRTAQLRLITCGGSFDRQARSYRDNIVVYASLRGDGP</sequence>
<dbReference type="Gene3D" id="2.40.260.10">
    <property type="entry name" value="Sortase"/>
    <property type="match status" value="1"/>
</dbReference>
<evidence type="ECO:0000313" key="5">
    <source>
        <dbReference type="Proteomes" id="UP000614996"/>
    </source>
</evidence>
<feature type="compositionally biased region" description="Low complexity" evidence="2">
    <location>
        <begin position="45"/>
        <end position="76"/>
    </location>
</feature>
<dbReference type="Proteomes" id="UP000614996">
    <property type="component" value="Unassembled WGS sequence"/>
</dbReference>
<comment type="caution">
    <text evidence="4">The sequence shown here is derived from an EMBL/GenBank/DDBJ whole genome shotgun (WGS) entry which is preliminary data.</text>
</comment>
<feature type="chain" id="PRO_5035265596" description="Class F sortase" evidence="3">
    <location>
        <begin position="34"/>
        <end position="239"/>
    </location>
</feature>
<dbReference type="Pfam" id="PF04203">
    <property type="entry name" value="Sortase"/>
    <property type="match status" value="1"/>
</dbReference>
<dbReference type="NCBIfam" id="NF033748">
    <property type="entry name" value="class_F_sortase"/>
    <property type="match status" value="1"/>
</dbReference>
<dbReference type="AlphaFoldDB" id="A0A8J4ACJ9"/>
<evidence type="ECO:0000313" key="4">
    <source>
        <dbReference type="EMBL" id="GIL27919.1"/>
    </source>
</evidence>
<accession>A0A8J4ACJ9</accession>
<keyword evidence="3" id="KW-0732">Signal</keyword>
<dbReference type="EMBL" id="BOPO01000053">
    <property type="protein sequence ID" value="GIL27919.1"/>
    <property type="molecule type" value="Genomic_DNA"/>
</dbReference>
<dbReference type="RefSeq" id="WP_207125628.1">
    <property type="nucleotide sequence ID" value="NZ_BOPO01000053.1"/>
</dbReference>
<dbReference type="InterPro" id="IPR042001">
    <property type="entry name" value="Sortase_F"/>
</dbReference>
<gene>
    <name evidence="4" type="ORF">NUM_31730</name>
</gene>
<reference evidence="5" key="1">
    <citation type="journal article" date="2021" name="Int. J. Syst. Evol. Microbiol.">
        <title>Actinocatenispora comari sp. nov., an endophytic actinomycete isolated from aerial parts of Comarum salesowianum.</title>
        <authorList>
            <person name="Oyunbileg N."/>
            <person name="Iizaka Y."/>
            <person name="Hamada M."/>
            <person name="Davaapurev B.O."/>
            <person name="Fukumoto A."/>
            <person name="Tsetseg B."/>
            <person name="Kato F."/>
            <person name="Tamura T."/>
            <person name="Batkhuu J."/>
            <person name="Anzai Y."/>
        </authorList>
    </citation>
    <scope>NUCLEOTIDE SEQUENCE [LARGE SCALE GENOMIC DNA]</scope>
    <source>
        <strain evidence="5">NUM-2625</strain>
    </source>
</reference>
<evidence type="ECO:0008006" key="6">
    <source>
        <dbReference type="Google" id="ProtNLM"/>
    </source>
</evidence>
<name>A0A8J4ACJ9_9ACTN</name>
<dbReference type="SUPFAM" id="SSF63817">
    <property type="entry name" value="Sortase"/>
    <property type="match status" value="1"/>
</dbReference>